<dbReference type="InterPro" id="IPR045126">
    <property type="entry name" value="TRAPPC10/Trs130"/>
</dbReference>
<organism evidence="2 3">
    <name type="scientific">Achlya hypogyna</name>
    <name type="common">Oomycete</name>
    <name type="synonym">Protoachlya hypogyna</name>
    <dbReference type="NCBI Taxonomy" id="1202772"/>
    <lineage>
        <taxon>Eukaryota</taxon>
        <taxon>Sar</taxon>
        <taxon>Stramenopiles</taxon>
        <taxon>Oomycota</taxon>
        <taxon>Saprolegniomycetes</taxon>
        <taxon>Saprolegniales</taxon>
        <taxon>Achlyaceae</taxon>
        <taxon>Achlya</taxon>
    </lineage>
</organism>
<sequence length="1117" mass="122244">MASDRSFYASVPLLPQLTSFDSAGGATGTSPSVASDLEIVVWPGVCVQFEDHGDVWQFVLPSLVERLPLRSITWKNHLQVNKTIDRLYINFRQVYTQAQLLKQPSDVPHATGEAGLVFLFVVKCEDLATYKTKIKPALSAWVDRMNLLKNEWLILYVPLGTQASSTSSAATAVASRGLSAFGQAFRDSSKVYRKVLEKLKTDFGDKTDKIDRICKIEVLEGNTVVGAAPGQQQQHEAQWSELLLKLKACIMEAFDTRCSEYEEQLRLLDAKRALAGWDFSSFLQVKESLALLYIQASLFDDALRHYDELEAIITTMDDQQQEEQYQLPRLDASDLIFSATPFDIDLVAVRMNIAVNAASPMHIRLYLFCRQVATLYLTRDYVAVCERSHVFLPQFLRLLSHPRLHLPESAPLQWAIGAALALAVSCEHEFEQFQVTRPKAEQSPGNLAVPLGELLYFARRMCCKLPPAPARPGRHWYELCLYPEALYEITYWASVHYANAGRLRFAAFLSAECARYYLAQDISIDRAASLLAKQVRQLEADAWHDALEATVEMLVRVHMRNAQPAAAATTCQHWLKLEPTAQRHRRAPGRGLHELWRTALQACDSLGLDGIVRATRSSRLALPTLQLHLKNQFTQDICLQSLRVEIQRHSELSGTEPFVPSLGSTEAATGSSPVVLESTNVVLHGSQVTPVDLNYDGPPLPPGTFVCTEIRGSMDGHEVRIALEGDGPWTFELASEYESTLTVAVASEPLLFVPGGVGHWAVRIDPAADTIDASELVLTASADDKATLCFASDGHELVAACECKPLAVVSASSDKLVLQLPPTSTALDMRVALCAGGSGSATVAAELRYAYRRAGHDGLAYAATAGVRQGVAVGDALQAGSVTCVPTVDKLYICAPLECNKHVPLMIEMRDCELIVDANSGAVDVLRSSLPGMEVPANPNRDLPTMQLLPLARCSLSFVFGVNWDLLAATEMTLRLPYTLEKPRTLALPISLAAVKATARPPKPQWRLTVEVRAAPATDGTVQFGNGDAIEVDVWPTAEEAVATADQRLWIGLAAPSRDHWVCVGKARQVLATRVTFQLQPLQLGPCPAPCFDVQDRAGASSTVVASASPPIVVIEA</sequence>
<dbReference type="GO" id="GO:0005829">
    <property type="term" value="C:cytosol"/>
    <property type="evidence" value="ECO:0007669"/>
    <property type="project" value="GOC"/>
</dbReference>
<dbReference type="AlphaFoldDB" id="A0A1V9ZTR6"/>
<dbReference type="Pfam" id="PF23036">
    <property type="entry name" value="TRAPPC10_1st"/>
    <property type="match status" value="1"/>
</dbReference>
<dbReference type="PANTHER" id="PTHR13251">
    <property type="entry name" value="EPILEPSY HOLOPROSENCEPHALY CANDIDATE 1/TMEM1"/>
    <property type="match status" value="1"/>
</dbReference>
<evidence type="ECO:0000259" key="1">
    <source>
        <dbReference type="Pfam" id="PF23036"/>
    </source>
</evidence>
<comment type="caution">
    <text evidence="2">The sequence shown here is derived from an EMBL/GenBank/DDBJ whole genome shotgun (WGS) entry which is preliminary data.</text>
</comment>
<name>A0A1V9ZTR6_ACHHY</name>
<gene>
    <name evidence="2" type="ORF">ACHHYP_01199</name>
</gene>
<protein>
    <submittedName>
        <fullName evidence="2">Trafficking protein particle complex subunit 10</fullName>
    </submittedName>
</protein>
<reference evidence="2 3" key="1">
    <citation type="journal article" date="2014" name="Genome Biol. Evol.">
        <title>The secreted proteins of Achlya hypogyna and Thraustotheca clavata identify the ancestral oomycete secretome and reveal gene acquisitions by horizontal gene transfer.</title>
        <authorList>
            <person name="Misner I."/>
            <person name="Blouin N."/>
            <person name="Leonard G."/>
            <person name="Richards T.A."/>
            <person name="Lane C.E."/>
        </authorList>
    </citation>
    <scope>NUCLEOTIDE SEQUENCE [LARGE SCALE GENOMIC DNA]</scope>
    <source>
        <strain evidence="2 3">ATCC 48635</strain>
    </source>
</reference>
<dbReference type="OrthoDB" id="10256906at2759"/>
<keyword evidence="3" id="KW-1185">Reference proteome</keyword>
<evidence type="ECO:0000313" key="3">
    <source>
        <dbReference type="Proteomes" id="UP000243579"/>
    </source>
</evidence>
<proteinExistence type="predicted"/>
<dbReference type="EMBL" id="JNBR01000009">
    <property type="protein sequence ID" value="OQS01379.1"/>
    <property type="molecule type" value="Genomic_DNA"/>
</dbReference>
<dbReference type="GO" id="GO:0006891">
    <property type="term" value="P:intra-Golgi vesicle-mediated transport"/>
    <property type="evidence" value="ECO:0007669"/>
    <property type="project" value="TreeGrafter"/>
</dbReference>
<dbReference type="InterPro" id="IPR056913">
    <property type="entry name" value="TRAPPC10/Trs130_N"/>
</dbReference>
<dbReference type="Proteomes" id="UP000243579">
    <property type="component" value="Unassembled WGS sequence"/>
</dbReference>
<accession>A0A1V9ZTR6</accession>
<dbReference type="PANTHER" id="PTHR13251:SF3">
    <property type="entry name" value="TRAFFICKING PROTEIN PARTICLE COMPLEX SUBUNIT 10"/>
    <property type="match status" value="1"/>
</dbReference>
<dbReference type="STRING" id="1202772.A0A1V9ZTR6"/>
<dbReference type="GO" id="GO:0034498">
    <property type="term" value="P:early endosome to Golgi transport"/>
    <property type="evidence" value="ECO:0007669"/>
    <property type="project" value="TreeGrafter"/>
</dbReference>
<feature type="domain" description="TRAPPC10/Trs130 N-terminal" evidence="1">
    <location>
        <begin position="47"/>
        <end position="384"/>
    </location>
</feature>
<evidence type="ECO:0000313" key="2">
    <source>
        <dbReference type="EMBL" id="OQS01379.1"/>
    </source>
</evidence>
<dbReference type="GO" id="GO:1990071">
    <property type="term" value="C:TRAPPII protein complex"/>
    <property type="evidence" value="ECO:0007669"/>
    <property type="project" value="InterPro"/>
</dbReference>